<evidence type="ECO:0000256" key="4">
    <source>
        <dbReference type="ARBA" id="ARBA00022519"/>
    </source>
</evidence>
<gene>
    <name evidence="11" type="ORF">D3871_06620</name>
</gene>
<comment type="subcellular location">
    <subcellularLocation>
        <location evidence="1 9">Cell inner membrane</location>
        <topology evidence="1 9">Multi-pass membrane protein</topology>
    </subcellularLocation>
</comment>
<dbReference type="OrthoDB" id="9179153at2"/>
<keyword evidence="12" id="KW-1185">Reference proteome</keyword>
<evidence type="ECO:0000256" key="7">
    <source>
        <dbReference type="ARBA" id="ARBA00023136"/>
    </source>
</evidence>
<reference evidence="12" key="1">
    <citation type="submission" date="2018-09" db="EMBL/GenBank/DDBJ databases">
        <authorList>
            <person name="Zhu H."/>
        </authorList>
    </citation>
    <scope>NUCLEOTIDE SEQUENCE [LARGE SCALE GENOMIC DNA]</scope>
    <source>
        <strain evidence="12">K1R23-30</strain>
    </source>
</reference>
<feature type="transmembrane region" description="Helical" evidence="9">
    <location>
        <begin position="127"/>
        <end position="147"/>
    </location>
</feature>
<dbReference type="GO" id="GO:0015740">
    <property type="term" value="P:C4-dicarboxylate transport"/>
    <property type="evidence" value="ECO:0007669"/>
    <property type="project" value="TreeGrafter"/>
</dbReference>
<dbReference type="InterPro" id="IPR007387">
    <property type="entry name" value="TRAP_DctQ"/>
</dbReference>
<feature type="domain" description="Tripartite ATP-independent periplasmic transporters DctQ component" evidence="10">
    <location>
        <begin position="23"/>
        <end position="147"/>
    </location>
</feature>
<keyword evidence="6 9" id="KW-1133">Transmembrane helix</keyword>
<evidence type="ECO:0000256" key="2">
    <source>
        <dbReference type="ARBA" id="ARBA00022448"/>
    </source>
</evidence>
<dbReference type="Pfam" id="PF04290">
    <property type="entry name" value="DctQ"/>
    <property type="match status" value="1"/>
</dbReference>
<dbReference type="Proteomes" id="UP000265955">
    <property type="component" value="Unassembled WGS sequence"/>
</dbReference>
<feature type="transmembrane region" description="Helical" evidence="9">
    <location>
        <begin position="51"/>
        <end position="68"/>
    </location>
</feature>
<dbReference type="AlphaFoldDB" id="A0A3A3FUI2"/>
<keyword evidence="4 9" id="KW-0997">Cell inner membrane</keyword>
<evidence type="ECO:0000256" key="9">
    <source>
        <dbReference type="RuleBase" id="RU369079"/>
    </source>
</evidence>
<dbReference type="PANTHER" id="PTHR35011">
    <property type="entry name" value="2,3-DIKETO-L-GULONATE TRAP TRANSPORTER SMALL PERMEASE PROTEIN YIAM"/>
    <property type="match status" value="1"/>
</dbReference>
<dbReference type="GO" id="GO:0022857">
    <property type="term" value="F:transmembrane transporter activity"/>
    <property type="evidence" value="ECO:0007669"/>
    <property type="project" value="UniProtKB-UniRule"/>
</dbReference>
<feature type="transmembrane region" description="Helical" evidence="9">
    <location>
        <begin position="89"/>
        <end position="107"/>
    </location>
</feature>
<evidence type="ECO:0000256" key="3">
    <source>
        <dbReference type="ARBA" id="ARBA00022475"/>
    </source>
</evidence>
<dbReference type="EMBL" id="QYUO01000001">
    <property type="protein sequence ID" value="RJF98218.1"/>
    <property type="molecule type" value="Genomic_DNA"/>
</dbReference>
<evidence type="ECO:0000256" key="6">
    <source>
        <dbReference type="ARBA" id="ARBA00022989"/>
    </source>
</evidence>
<proteinExistence type="inferred from homology"/>
<dbReference type="InterPro" id="IPR055348">
    <property type="entry name" value="DctQ"/>
</dbReference>
<evidence type="ECO:0000256" key="5">
    <source>
        <dbReference type="ARBA" id="ARBA00022692"/>
    </source>
</evidence>
<evidence type="ECO:0000313" key="11">
    <source>
        <dbReference type="EMBL" id="RJF98218.1"/>
    </source>
</evidence>
<comment type="caution">
    <text evidence="11">The sequence shown here is derived from an EMBL/GenBank/DDBJ whole genome shotgun (WGS) entry which is preliminary data.</text>
</comment>
<feature type="transmembrane region" description="Helical" evidence="9">
    <location>
        <begin position="7"/>
        <end position="31"/>
    </location>
</feature>
<evidence type="ECO:0000256" key="8">
    <source>
        <dbReference type="ARBA" id="ARBA00038436"/>
    </source>
</evidence>
<keyword evidence="3" id="KW-1003">Cell membrane</keyword>
<evidence type="ECO:0000259" key="10">
    <source>
        <dbReference type="Pfam" id="PF04290"/>
    </source>
</evidence>
<keyword evidence="2 9" id="KW-0813">Transport</keyword>
<name>A0A3A3FUI2_9BURK</name>
<evidence type="ECO:0000313" key="12">
    <source>
        <dbReference type="Proteomes" id="UP000265955"/>
    </source>
</evidence>
<dbReference type="RefSeq" id="WP_119768171.1">
    <property type="nucleotide sequence ID" value="NZ_QYUO01000001.1"/>
</dbReference>
<evidence type="ECO:0000256" key="1">
    <source>
        <dbReference type="ARBA" id="ARBA00004429"/>
    </source>
</evidence>
<sequence>MNKFEQVFIAINRWILIFLLAAMSIIVFTNVVMRYVTDASIPWSEEVSRHMMIWLTFIGGGLVLRSGGHIAVDNLQDALPTTGARAMRGVVFALLVAFLLLLVYHGWDYAQRTMVQTTAATEIPFGYIYLAMPIGAALMLMHLILIAREWLLHREFIADEDFDATSSASL</sequence>
<keyword evidence="5 9" id="KW-0812">Transmembrane</keyword>
<accession>A0A3A3FUI2</accession>
<dbReference type="GO" id="GO:0005886">
    <property type="term" value="C:plasma membrane"/>
    <property type="evidence" value="ECO:0007669"/>
    <property type="project" value="UniProtKB-SubCell"/>
</dbReference>
<organism evidence="11 12">
    <name type="scientific">Noviherbaspirillum saxi</name>
    <dbReference type="NCBI Taxonomy" id="2320863"/>
    <lineage>
        <taxon>Bacteria</taxon>
        <taxon>Pseudomonadati</taxon>
        <taxon>Pseudomonadota</taxon>
        <taxon>Betaproteobacteria</taxon>
        <taxon>Burkholderiales</taxon>
        <taxon>Oxalobacteraceae</taxon>
        <taxon>Noviherbaspirillum</taxon>
    </lineage>
</organism>
<comment type="function">
    <text evidence="9">Part of the tripartite ATP-independent periplasmic (TRAP) transport system.</text>
</comment>
<protein>
    <recommendedName>
        <fullName evidence="9">TRAP transporter small permease protein</fullName>
    </recommendedName>
</protein>
<comment type="similarity">
    <text evidence="8 9">Belongs to the TRAP transporter small permease family.</text>
</comment>
<comment type="subunit">
    <text evidence="9">The complex comprises the extracytoplasmic solute receptor protein and the two transmembrane proteins.</text>
</comment>
<keyword evidence="7 9" id="KW-0472">Membrane</keyword>
<dbReference type="PANTHER" id="PTHR35011:SF2">
    <property type="entry name" value="2,3-DIKETO-L-GULONATE TRAP TRANSPORTER SMALL PERMEASE PROTEIN YIAM"/>
    <property type="match status" value="1"/>
</dbReference>